<dbReference type="GO" id="GO:0006508">
    <property type="term" value="P:proteolysis"/>
    <property type="evidence" value="ECO:0007669"/>
    <property type="project" value="UniProtKB-KW"/>
</dbReference>
<dbReference type="PANTHER" id="PTHR43806">
    <property type="entry name" value="PEPTIDASE S8"/>
    <property type="match status" value="1"/>
</dbReference>
<evidence type="ECO:0000313" key="9">
    <source>
        <dbReference type="EMBL" id="RVD87421.1"/>
    </source>
</evidence>
<comment type="similarity">
    <text evidence="1 5">Belongs to the peptidase S8 family.</text>
</comment>
<protein>
    <recommendedName>
        <fullName evidence="8">Peptidase S8/S53 domain-containing protein</fullName>
    </recommendedName>
</protein>
<dbReference type="STRING" id="97331.A0A437A8K1"/>
<proteinExistence type="inferred from homology"/>
<feature type="active site" description="Charge relay system" evidence="5">
    <location>
        <position position="174"/>
    </location>
</feature>
<feature type="compositionally biased region" description="Basic and acidic residues" evidence="6">
    <location>
        <begin position="469"/>
        <end position="479"/>
    </location>
</feature>
<feature type="region of interest" description="Disordered" evidence="6">
    <location>
        <begin position="464"/>
        <end position="549"/>
    </location>
</feature>
<evidence type="ECO:0000259" key="8">
    <source>
        <dbReference type="Pfam" id="PF00082"/>
    </source>
</evidence>
<keyword evidence="10" id="KW-1185">Reference proteome</keyword>
<dbReference type="AlphaFoldDB" id="A0A437A8K1"/>
<name>A0A437A8K1_ARTFL</name>
<feature type="active site" description="Charge relay system" evidence="5">
    <location>
        <position position="405"/>
    </location>
</feature>
<evidence type="ECO:0000313" key="10">
    <source>
        <dbReference type="Proteomes" id="UP000283090"/>
    </source>
</evidence>
<organism evidence="9 10">
    <name type="scientific">Arthrobotrys flagrans</name>
    <name type="common">Nematode-trapping fungus</name>
    <name type="synonym">Trichothecium flagrans</name>
    <dbReference type="NCBI Taxonomy" id="97331"/>
    <lineage>
        <taxon>Eukaryota</taxon>
        <taxon>Fungi</taxon>
        <taxon>Dikarya</taxon>
        <taxon>Ascomycota</taxon>
        <taxon>Pezizomycotina</taxon>
        <taxon>Orbiliomycetes</taxon>
        <taxon>Orbiliales</taxon>
        <taxon>Orbiliaceae</taxon>
        <taxon>Arthrobotrys</taxon>
    </lineage>
</organism>
<feature type="region of interest" description="Disordered" evidence="6">
    <location>
        <begin position="563"/>
        <end position="633"/>
    </location>
</feature>
<dbReference type="PROSITE" id="PS00136">
    <property type="entry name" value="SUBTILASE_ASP"/>
    <property type="match status" value="1"/>
</dbReference>
<feature type="compositionally biased region" description="Acidic residues" evidence="6">
    <location>
        <begin position="522"/>
        <end position="539"/>
    </location>
</feature>
<dbReference type="PRINTS" id="PR00723">
    <property type="entry name" value="SUBTILISIN"/>
</dbReference>
<accession>A0A437A8K1</accession>
<evidence type="ECO:0000256" key="6">
    <source>
        <dbReference type="SAM" id="MobiDB-lite"/>
    </source>
</evidence>
<dbReference type="GeneID" id="93583968"/>
<dbReference type="PROSITE" id="PS51892">
    <property type="entry name" value="SUBTILASE"/>
    <property type="match status" value="1"/>
</dbReference>
<dbReference type="InterPro" id="IPR050131">
    <property type="entry name" value="Peptidase_S8_subtilisin-like"/>
</dbReference>
<feature type="chain" id="PRO_5019538991" description="Peptidase S8/S53 domain-containing protein" evidence="7">
    <location>
        <begin position="24"/>
        <end position="633"/>
    </location>
</feature>
<keyword evidence="2 5" id="KW-0645">Protease</keyword>
<evidence type="ECO:0000256" key="3">
    <source>
        <dbReference type="ARBA" id="ARBA00022801"/>
    </source>
</evidence>
<dbReference type="InterPro" id="IPR023827">
    <property type="entry name" value="Peptidase_S8_Asp-AS"/>
</dbReference>
<keyword evidence="4 5" id="KW-0720">Serine protease</keyword>
<feature type="active site" description="Charge relay system" evidence="5">
    <location>
        <position position="223"/>
    </location>
</feature>
<dbReference type="VEuPathDB" id="FungiDB:DFL_001657"/>
<dbReference type="Proteomes" id="UP000283090">
    <property type="component" value="Unassembled WGS sequence"/>
</dbReference>
<dbReference type="InterPro" id="IPR000209">
    <property type="entry name" value="Peptidase_S8/S53_dom"/>
</dbReference>
<dbReference type="InterPro" id="IPR015500">
    <property type="entry name" value="Peptidase_S8_subtilisin-rel"/>
</dbReference>
<feature type="signal peptide" evidence="7">
    <location>
        <begin position="1"/>
        <end position="23"/>
    </location>
</feature>
<keyword evidence="7" id="KW-0732">Signal</keyword>
<dbReference type="InterPro" id="IPR036852">
    <property type="entry name" value="Peptidase_S8/S53_dom_sf"/>
</dbReference>
<dbReference type="OrthoDB" id="5351804at2759"/>
<evidence type="ECO:0000256" key="1">
    <source>
        <dbReference type="ARBA" id="ARBA00011073"/>
    </source>
</evidence>
<feature type="compositionally biased region" description="Polar residues" evidence="6">
    <location>
        <begin position="616"/>
        <end position="633"/>
    </location>
</feature>
<comment type="caution">
    <text evidence="9">The sequence shown here is derived from an EMBL/GenBank/DDBJ whole genome shotgun (WGS) entry which is preliminary data.</text>
</comment>
<dbReference type="GO" id="GO:0004252">
    <property type="term" value="F:serine-type endopeptidase activity"/>
    <property type="evidence" value="ECO:0007669"/>
    <property type="project" value="UniProtKB-UniRule"/>
</dbReference>
<evidence type="ECO:0000256" key="5">
    <source>
        <dbReference type="PROSITE-ProRule" id="PRU01240"/>
    </source>
</evidence>
<dbReference type="SUPFAM" id="SSF52743">
    <property type="entry name" value="Subtilisin-like"/>
    <property type="match status" value="1"/>
</dbReference>
<feature type="domain" description="Peptidase S8/S53" evidence="8">
    <location>
        <begin position="165"/>
        <end position="438"/>
    </location>
</feature>
<dbReference type="CDD" id="cd00306">
    <property type="entry name" value="Peptidases_S8_S53"/>
    <property type="match status" value="1"/>
</dbReference>
<evidence type="ECO:0000256" key="7">
    <source>
        <dbReference type="SAM" id="SignalP"/>
    </source>
</evidence>
<keyword evidence="3 5" id="KW-0378">Hydrolase</keyword>
<dbReference type="Pfam" id="PF00082">
    <property type="entry name" value="Peptidase_S8"/>
    <property type="match status" value="1"/>
</dbReference>
<dbReference type="Gene3D" id="3.40.50.200">
    <property type="entry name" value="Peptidase S8/S53 domain"/>
    <property type="match status" value="1"/>
</dbReference>
<gene>
    <name evidence="9" type="ORF">DFL_001657</name>
</gene>
<dbReference type="PANTHER" id="PTHR43806:SF11">
    <property type="entry name" value="CEREVISIN-RELATED"/>
    <property type="match status" value="1"/>
</dbReference>
<dbReference type="RefSeq" id="XP_067492965.1">
    <property type="nucleotide sequence ID" value="XM_067630309.1"/>
</dbReference>
<reference evidence="9 10" key="1">
    <citation type="submission" date="2019-01" db="EMBL/GenBank/DDBJ databases">
        <title>Intercellular communication is required for trap formation in the nematode-trapping fungus Duddingtonia flagrans.</title>
        <authorList>
            <person name="Youssar L."/>
            <person name="Wernet V."/>
            <person name="Hensel N."/>
            <person name="Hildebrandt H.-G."/>
            <person name="Fischer R."/>
        </authorList>
    </citation>
    <scope>NUCLEOTIDE SEQUENCE [LARGE SCALE GENOMIC DNA]</scope>
    <source>
        <strain evidence="9 10">CBS H-5679</strain>
    </source>
</reference>
<evidence type="ECO:0000256" key="2">
    <source>
        <dbReference type="ARBA" id="ARBA00022670"/>
    </source>
</evidence>
<dbReference type="EMBL" id="SAEB01000003">
    <property type="protein sequence ID" value="RVD87421.1"/>
    <property type="molecule type" value="Genomic_DNA"/>
</dbReference>
<evidence type="ECO:0000256" key="4">
    <source>
        <dbReference type="ARBA" id="ARBA00022825"/>
    </source>
</evidence>
<sequence length="633" mass="70382">MRHTRNLILFLTLLLLRVSFTAAEDKDEGKGKDKEPDEKPWIFTIRREQRKHQDLGEMHKALEQIDAKPPYNWVFNPADETFGVFFMTVNCTEARKKTIDDKFKHLISASAEYSKAKYRTPLYTAFEAPGYVLDRNINQRQERLMMAQEQDKEVPIRYFYHDSQGEGITVYFIDTGINRNHPEFVEADEEKRLEVIFADPFPPDPNDPAKRKIDVDSSLRFSHGSSVAGVVIGKVTGLAPKAKAVMIAALDRDALSSEALYLSALQKLYSHITTKNAGNRVIVNLSMNAGYFREVSDPKKADPIENDIRDGLSIVFDELAKLENVIITSASGVAEWTEKDAAWSWPNQRAEYFKTSQNLIIVGGVDKEGHGIFQRPKDKFQQVYAPAYAVKIASNIGYQLTTGTSFASAYAAGILANYMSRDKRLTAKAARELLVKNSYPRVKGGPKVIWTGITQDEAGVTAEEMESPLCKRADGEKCTADPSKTRKNPAKIPSKTPSRTPSGTRAPAPQQDDGGYPRPIDESDDDDDDRTDDGDDGGDPESVHYVSTSTVVKEVKYNVYVTVGANGPSVTNKDDLEDVDPLDRKDRDRPRAKARAVAVPTQPRSPVRPDTGNLALKTSTATTNNPLSEPQAN</sequence>
<feature type="compositionally biased region" description="Basic and acidic residues" evidence="6">
    <location>
        <begin position="581"/>
        <end position="591"/>
    </location>
</feature>